<dbReference type="GO" id="GO:0005829">
    <property type="term" value="C:cytosol"/>
    <property type="evidence" value="ECO:0007669"/>
    <property type="project" value="TreeGrafter"/>
</dbReference>
<dbReference type="SUPFAM" id="SSF53254">
    <property type="entry name" value="Phosphoglycerate mutase-like"/>
    <property type="match status" value="1"/>
</dbReference>
<evidence type="ECO:0000313" key="4">
    <source>
        <dbReference type="EMBL" id="SEM70188.1"/>
    </source>
</evidence>
<feature type="binding site" evidence="3">
    <location>
        <begin position="24"/>
        <end position="31"/>
    </location>
    <ligand>
        <name>substrate</name>
    </ligand>
</feature>
<dbReference type="SMART" id="SM00855">
    <property type="entry name" value="PGAM"/>
    <property type="match status" value="1"/>
</dbReference>
<sequence>MGRMVTLVETGEMKPMMTYVCFIRHGETDWNKEIRFQGQTDIPLSETGVEQAKFLAEYLKDHTISAIYSSDLKRARQTAELIAAKHGLAVRATPEFRERSAGEWEGLTLSEIKEKYPDWEQIRFTGGAYGIEPVEQLKKRMLGGVEALVEKHQGEHIYIVAHGMCINAVLHVLTGGEYGIGKTRLHNTSMTRLSYEKEAGWKLLGINETPHLNAKKEMYS</sequence>
<dbReference type="EMBL" id="FOCQ01000001">
    <property type="protein sequence ID" value="SEM70188.1"/>
    <property type="molecule type" value="Genomic_DNA"/>
</dbReference>
<feature type="active site" description="Proton donor/acceptor" evidence="2">
    <location>
        <position position="98"/>
    </location>
</feature>
<dbReference type="InterPro" id="IPR051695">
    <property type="entry name" value="Phosphoglycerate_Mutase"/>
</dbReference>
<dbReference type="RefSeq" id="WP_170839654.1">
    <property type="nucleotide sequence ID" value="NZ_FOCQ01000001.1"/>
</dbReference>
<feature type="binding site" evidence="3">
    <location>
        <position position="74"/>
    </location>
    <ligand>
        <name>substrate</name>
    </ligand>
</feature>
<dbReference type="Gene3D" id="3.40.50.1240">
    <property type="entry name" value="Phosphoglycerate mutase-like"/>
    <property type="match status" value="1"/>
</dbReference>
<protein>
    <submittedName>
        <fullName evidence="4">Uncharacterized phosphatase</fullName>
    </submittedName>
</protein>
<dbReference type="AlphaFoldDB" id="A0A1H8AK04"/>
<dbReference type="CDD" id="cd07067">
    <property type="entry name" value="HP_PGM_like"/>
    <property type="match status" value="1"/>
</dbReference>
<evidence type="ECO:0000313" key="5">
    <source>
        <dbReference type="Proteomes" id="UP000199695"/>
    </source>
</evidence>
<keyword evidence="5" id="KW-1185">Reference proteome</keyword>
<proteinExistence type="predicted"/>
<accession>A0A1H8AK04</accession>
<gene>
    <name evidence="4" type="ORF">SAMN05444955_101156</name>
</gene>
<dbReference type="InterPro" id="IPR013078">
    <property type="entry name" value="His_Pase_superF_clade-1"/>
</dbReference>
<feature type="active site" description="Tele-phosphohistidine intermediate" evidence="2">
    <location>
        <position position="25"/>
    </location>
</feature>
<dbReference type="InterPro" id="IPR029033">
    <property type="entry name" value="His_PPase_superfam"/>
</dbReference>
<dbReference type="PANTHER" id="PTHR46517:SF1">
    <property type="entry name" value="FRUCTOSE-2,6-BISPHOSPHATASE TIGAR"/>
    <property type="match status" value="1"/>
</dbReference>
<reference evidence="4 5" key="1">
    <citation type="submission" date="2016-10" db="EMBL/GenBank/DDBJ databases">
        <authorList>
            <person name="de Groot N.N."/>
        </authorList>
    </citation>
    <scope>NUCLEOTIDE SEQUENCE [LARGE SCALE GENOMIC DNA]</scope>
    <source>
        <strain evidence="4 5">DSM 46701</strain>
    </source>
</reference>
<evidence type="ECO:0000256" key="3">
    <source>
        <dbReference type="PIRSR" id="PIRSR613078-2"/>
    </source>
</evidence>
<evidence type="ECO:0000256" key="1">
    <source>
        <dbReference type="ARBA" id="ARBA00022801"/>
    </source>
</evidence>
<dbReference type="GO" id="GO:0004331">
    <property type="term" value="F:fructose-2,6-bisphosphate 2-phosphatase activity"/>
    <property type="evidence" value="ECO:0007669"/>
    <property type="project" value="TreeGrafter"/>
</dbReference>
<dbReference type="GO" id="GO:0043456">
    <property type="term" value="P:regulation of pentose-phosphate shunt"/>
    <property type="evidence" value="ECO:0007669"/>
    <property type="project" value="TreeGrafter"/>
</dbReference>
<keyword evidence="1" id="KW-0378">Hydrolase</keyword>
<name>A0A1H8AK04_9BACL</name>
<dbReference type="PANTHER" id="PTHR46517">
    <property type="entry name" value="FRUCTOSE-2,6-BISPHOSPHATASE TIGAR"/>
    <property type="match status" value="1"/>
</dbReference>
<dbReference type="Proteomes" id="UP000199695">
    <property type="component" value="Unassembled WGS sequence"/>
</dbReference>
<dbReference type="Pfam" id="PF00300">
    <property type="entry name" value="His_Phos_1"/>
    <property type="match status" value="1"/>
</dbReference>
<dbReference type="STRING" id="1173111.SAMN05444955_101156"/>
<dbReference type="GO" id="GO:0045820">
    <property type="term" value="P:negative regulation of glycolytic process"/>
    <property type="evidence" value="ECO:0007669"/>
    <property type="project" value="TreeGrafter"/>
</dbReference>
<evidence type="ECO:0000256" key="2">
    <source>
        <dbReference type="PIRSR" id="PIRSR613078-1"/>
    </source>
</evidence>
<organism evidence="4 5">
    <name type="scientific">Lihuaxuella thermophila</name>
    <dbReference type="NCBI Taxonomy" id="1173111"/>
    <lineage>
        <taxon>Bacteria</taxon>
        <taxon>Bacillati</taxon>
        <taxon>Bacillota</taxon>
        <taxon>Bacilli</taxon>
        <taxon>Bacillales</taxon>
        <taxon>Thermoactinomycetaceae</taxon>
        <taxon>Lihuaxuella</taxon>
    </lineage>
</organism>